<keyword evidence="2" id="KW-0479">Metal-binding</keyword>
<dbReference type="PANTHER" id="PTHR45888">
    <property type="entry name" value="HL01030P-RELATED"/>
    <property type="match status" value="1"/>
</dbReference>
<comment type="caution">
    <text evidence="12">The sequence shown here is derived from an EMBL/GenBank/DDBJ whole genome shotgun (WGS) entry which is preliminary data.</text>
</comment>
<keyword evidence="6" id="KW-0805">Transcription regulation</keyword>
<keyword evidence="13" id="KW-1185">Reference proteome</keyword>
<evidence type="ECO:0000256" key="6">
    <source>
        <dbReference type="ARBA" id="ARBA00023015"/>
    </source>
</evidence>
<evidence type="ECO:0000256" key="2">
    <source>
        <dbReference type="ARBA" id="ARBA00022723"/>
    </source>
</evidence>
<evidence type="ECO:0000256" key="9">
    <source>
        <dbReference type="PROSITE-ProRule" id="PRU00146"/>
    </source>
</evidence>
<reference evidence="12 13" key="1">
    <citation type="journal article" date="2018" name="Cell">
        <title>The Chara Genome: Secondary Complexity and Implications for Plant Terrestrialization.</title>
        <authorList>
            <person name="Nishiyama T."/>
            <person name="Sakayama H."/>
            <person name="Vries J.D."/>
            <person name="Buschmann H."/>
            <person name="Saint-Marcoux D."/>
            <person name="Ullrich K.K."/>
            <person name="Haas F.B."/>
            <person name="Vanderstraeten L."/>
            <person name="Becker D."/>
            <person name="Lang D."/>
            <person name="Vosolsobe S."/>
            <person name="Rombauts S."/>
            <person name="Wilhelmsson P.K.I."/>
            <person name="Janitza P."/>
            <person name="Kern R."/>
            <person name="Heyl A."/>
            <person name="Rumpler F."/>
            <person name="Villalobos L.I.A.C."/>
            <person name="Clay J.M."/>
            <person name="Skokan R."/>
            <person name="Toyoda A."/>
            <person name="Suzuki Y."/>
            <person name="Kagoshima H."/>
            <person name="Schijlen E."/>
            <person name="Tajeshwar N."/>
            <person name="Catarino B."/>
            <person name="Hetherington A.J."/>
            <person name="Saltykova A."/>
            <person name="Bonnot C."/>
            <person name="Breuninger H."/>
            <person name="Symeonidi A."/>
            <person name="Radhakrishnan G.V."/>
            <person name="Van Nieuwerburgh F."/>
            <person name="Deforce D."/>
            <person name="Chang C."/>
            <person name="Karol K.G."/>
            <person name="Hedrich R."/>
            <person name="Ulvskov P."/>
            <person name="Glockner G."/>
            <person name="Delwiche C.F."/>
            <person name="Petrasek J."/>
            <person name="Van de Peer Y."/>
            <person name="Friml J."/>
            <person name="Beilby M."/>
            <person name="Dolan L."/>
            <person name="Kohara Y."/>
            <person name="Sugano S."/>
            <person name="Fujiyama A."/>
            <person name="Delaux P.-M."/>
            <person name="Quint M."/>
            <person name="TheiBen G."/>
            <person name="Hagemann M."/>
            <person name="Harholt J."/>
            <person name="Dunand C."/>
            <person name="Zachgo S."/>
            <person name="Langdale J."/>
            <person name="Maumus F."/>
            <person name="Straeten D.V.D."/>
            <person name="Gould S.B."/>
            <person name="Rensing S.A."/>
        </authorList>
    </citation>
    <scope>NUCLEOTIDE SEQUENCE [LARGE SCALE GENOMIC DNA]</scope>
    <source>
        <strain evidence="12 13">S276</strain>
    </source>
</reference>
<evidence type="ECO:0000256" key="8">
    <source>
        <dbReference type="ARBA" id="ARBA00023242"/>
    </source>
</evidence>
<dbReference type="GO" id="GO:0008270">
    <property type="term" value="F:zinc ion binding"/>
    <property type="evidence" value="ECO:0007669"/>
    <property type="project" value="UniProtKB-KW"/>
</dbReference>
<dbReference type="GO" id="GO:0005634">
    <property type="term" value="C:nucleus"/>
    <property type="evidence" value="ECO:0007669"/>
    <property type="project" value="UniProtKB-SubCell"/>
</dbReference>
<feature type="region of interest" description="Disordered" evidence="10">
    <location>
        <begin position="327"/>
        <end position="347"/>
    </location>
</feature>
<dbReference type="InterPro" id="IPR011011">
    <property type="entry name" value="Znf_FYVE_PHD"/>
</dbReference>
<dbReference type="SUPFAM" id="SSF57903">
    <property type="entry name" value="FYVE/PHD zinc finger"/>
    <property type="match status" value="1"/>
</dbReference>
<dbReference type="InterPro" id="IPR019787">
    <property type="entry name" value="Znf_PHD-finger"/>
</dbReference>
<dbReference type="SMART" id="SM00249">
    <property type="entry name" value="PHD"/>
    <property type="match status" value="2"/>
</dbReference>
<dbReference type="Proteomes" id="UP000265515">
    <property type="component" value="Unassembled WGS sequence"/>
</dbReference>
<dbReference type="OrthoDB" id="308383at2759"/>
<dbReference type="EMBL" id="BFEA01000205">
    <property type="protein sequence ID" value="GBG74523.1"/>
    <property type="molecule type" value="Genomic_DNA"/>
</dbReference>
<dbReference type="PANTHER" id="PTHR45888:SF4">
    <property type="entry name" value="PHD FINGER PROTEIN 10"/>
    <property type="match status" value="1"/>
</dbReference>
<gene>
    <name evidence="12" type="ORF">CBR_g18933</name>
</gene>
<dbReference type="AlphaFoldDB" id="A0A388KX38"/>
<evidence type="ECO:0000256" key="1">
    <source>
        <dbReference type="ARBA" id="ARBA00004123"/>
    </source>
</evidence>
<dbReference type="Pfam" id="PF00628">
    <property type="entry name" value="PHD"/>
    <property type="match status" value="1"/>
</dbReference>
<keyword evidence="8" id="KW-0539">Nucleus</keyword>
<keyword evidence="7" id="KW-0804">Transcription</keyword>
<accession>A0A388KX38</accession>
<name>A0A388KX38_CHABU</name>
<comment type="subcellular location">
    <subcellularLocation>
        <location evidence="1">Nucleus</location>
    </subcellularLocation>
</comment>
<dbReference type="Gene3D" id="2.30.30.1150">
    <property type="match status" value="1"/>
</dbReference>
<keyword evidence="3" id="KW-0677">Repeat</keyword>
<evidence type="ECO:0000256" key="4">
    <source>
        <dbReference type="ARBA" id="ARBA00022771"/>
    </source>
</evidence>
<dbReference type="STRING" id="69332.A0A388KX38"/>
<protein>
    <recommendedName>
        <fullName evidence="11">PHD-type domain-containing protein</fullName>
    </recommendedName>
</protein>
<evidence type="ECO:0000313" key="12">
    <source>
        <dbReference type="EMBL" id="GBG74523.1"/>
    </source>
</evidence>
<evidence type="ECO:0000259" key="11">
    <source>
        <dbReference type="PROSITE" id="PS50016"/>
    </source>
</evidence>
<keyword evidence="4 9" id="KW-0863">Zinc-finger</keyword>
<evidence type="ECO:0000313" key="13">
    <source>
        <dbReference type="Proteomes" id="UP000265515"/>
    </source>
</evidence>
<evidence type="ECO:0000256" key="5">
    <source>
        <dbReference type="ARBA" id="ARBA00022833"/>
    </source>
</evidence>
<sequence>MVTCCTCLHKVHVDCENISREIFVELRSNPSLSYSCYSCQTCRPRTRAAGGYKRRKISVSHLQGPCIVKGIDYCAAAEVNPERMPPQPGEEAPVTGPLGVPDLKEPSAAIENGKNLDAGNAVDGLAVTKRVSCDDEQSKRKDWRTALPEKGARPREFVLALESRPFPLDSTVVVGGDAGVSTCRSFGKTLDAQEHSDGKKGKNIGLGLKVRKLISIGQAAGEKDTWAEESLGAKLVGKCRSSYSRSSQGGGFEERCEQEEDSVSQELNCTFADEVAARRKPVAKAKRSRLASGIEGAGFRRRDEAGLRTKMGTERAKMCVDLQAEGRGSANAQGKPAHAGNTSYDGGEDLRRQQIAWPVKPENGKGAGVGSSPLITLECCNGNLELEGHLGENPKPKECGVEVMREAHQEVGGDVGGLVSIGEATYQEQKHASRQQTQHKILSFSDERLCYFEACIVCGGLGMLAEGTYLCCIDCGEAYHSFCLEPPLVVNSKMRSFWRCPKCKLCEICGLATGGMEGLQVCSSCDRSFHSHCAPQPGCQWYAILTEEDV</sequence>
<dbReference type="PROSITE" id="PS01359">
    <property type="entry name" value="ZF_PHD_1"/>
    <property type="match status" value="1"/>
</dbReference>
<dbReference type="PROSITE" id="PS50016">
    <property type="entry name" value="ZF_PHD_2"/>
    <property type="match status" value="1"/>
</dbReference>
<evidence type="ECO:0000256" key="10">
    <source>
        <dbReference type="SAM" id="MobiDB-lite"/>
    </source>
</evidence>
<evidence type="ECO:0000256" key="3">
    <source>
        <dbReference type="ARBA" id="ARBA00022737"/>
    </source>
</evidence>
<keyword evidence="5" id="KW-0862">Zinc</keyword>
<dbReference type="InterPro" id="IPR001965">
    <property type="entry name" value="Znf_PHD"/>
</dbReference>
<organism evidence="12 13">
    <name type="scientific">Chara braunii</name>
    <name type="common">Braun's stonewort</name>
    <dbReference type="NCBI Taxonomy" id="69332"/>
    <lineage>
        <taxon>Eukaryota</taxon>
        <taxon>Viridiplantae</taxon>
        <taxon>Streptophyta</taxon>
        <taxon>Charophyceae</taxon>
        <taxon>Charales</taxon>
        <taxon>Characeae</taxon>
        <taxon>Chara</taxon>
    </lineage>
</organism>
<feature type="domain" description="PHD-type" evidence="11">
    <location>
        <begin position="452"/>
        <end position="506"/>
    </location>
</feature>
<proteinExistence type="predicted"/>
<dbReference type="InterPro" id="IPR019786">
    <property type="entry name" value="Zinc_finger_PHD-type_CS"/>
</dbReference>
<evidence type="ECO:0000256" key="7">
    <source>
        <dbReference type="ARBA" id="ARBA00023163"/>
    </source>
</evidence>
<dbReference type="Gramene" id="GBG74523">
    <property type="protein sequence ID" value="GBG74523"/>
    <property type="gene ID" value="CBR_g18933"/>
</dbReference>